<dbReference type="EMBL" id="SRLO01001169">
    <property type="protein sequence ID" value="TNN40667.1"/>
    <property type="molecule type" value="Genomic_DNA"/>
</dbReference>
<proteinExistence type="predicted"/>
<dbReference type="AlphaFoldDB" id="A0A4Z2FHF5"/>
<name>A0A4Z2FHF5_9TELE</name>
<evidence type="ECO:0000313" key="3">
    <source>
        <dbReference type="Proteomes" id="UP000314294"/>
    </source>
</evidence>
<sequence length="87" mass="9674">MKGGTSQGGTPYDPQTYEGAKVEEPDIKQQLLHRLLPAEEEDRHEGVSCCGSMQVSIRSSRSMMADVPMCLIIKSTKSSRFRRNSTI</sequence>
<protein>
    <submittedName>
        <fullName evidence="2">Uncharacterized protein</fullName>
    </submittedName>
</protein>
<gene>
    <name evidence="2" type="ORF">EYF80_049161</name>
</gene>
<feature type="region of interest" description="Disordered" evidence="1">
    <location>
        <begin position="1"/>
        <end position="22"/>
    </location>
</feature>
<accession>A0A4Z2FHF5</accession>
<comment type="caution">
    <text evidence="2">The sequence shown here is derived from an EMBL/GenBank/DDBJ whole genome shotgun (WGS) entry which is preliminary data.</text>
</comment>
<dbReference type="Proteomes" id="UP000314294">
    <property type="component" value="Unassembled WGS sequence"/>
</dbReference>
<keyword evidence="3" id="KW-1185">Reference proteome</keyword>
<reference evidence="2 3" key="1">
    <citation type="submission" date="2019-03" db="EMBL/GenBank/DDBJ databases">
        <title>First draft genome of Liparis tanakae, snailfish: a comprehensive survey of snailfish specific genes.</title>
        <authorList>
            <person name="Kim W."/>
            <person name="Song I."/>
            <person name="Jeong J.-H."/>
            <person name="Kim D."/>
            <person name="Kim S."/>
            <person name="Ryu S."/>
            <person name="Song J.Y."/>
            <person name="Lee S.K."/>
        </authorList>
    </citation>
    <scope>NUCLEOTIDE SEQUENCE [LARGE SCALE GENOMIC DNA]</scope>
    <source>
        <tissue evidence="2">Muscle</tissue>
    </source>
</reference>
<evidence type="ECO:0000313" key="2">
    <source>
        <dbReference type="EMBL" id="TNN40667.1"/>
    </source>
</evidence>
<evidence type="ECO:0000256" key="1">
    <source>
        <dbReference type="SAM" id="MobiDB-lite"/>
    </source>
</evidence>
<organism evidence="2 3">
    <name type="scientific">Liparis tanakae</name>
    <name type="common">Tanaka's snailfish</name>
    <dbReference type="NCBI Taxonomy" id="230148"/>
    <lineage>
        <taxon>Eukaryota</taxon>
        <taxon>Metazoa</taxon>
        <taxon>Chordata</taxon>
        <taxon>Craniata</taxon>
        <taxon>Vertebrata</taxon>
        <taxon>Euteleostomi</taxon>
        <taxon>Actinopterygii</taxon>
        <taxon>Neopterygii</taxon>
        <taxon>Teleostei</taxon>
        <taxon>Neoteleostei</taxon>
        <taxon>Acanthomorphata</taxon>
        <taxon>Eupercaria</taxon>
        <taxon>Perciformes</taxon>
        <taxon>Cottioidei</taxon>
        <taxon>Cottales</taxon>
        <taxon>Liparidae</taxon>
        <taxon>Liparis</taxon>
    </lineage>
</organism>